<dbReference type="AlphaFoldDB" id="A0A2A2A7F6"/>
<evidence type="ECO:0000256" key="5">
    <source>
        <dbReference type="PROSITE-ProRule" id="PRU00278"/>
    </source>
</evidence>
<keyword evidence="4 5" id="KW-0697">Rotamase</keyword>
<dbReference type="EC" id="5.2.1.8" evidence="3"/>
<comment type="similarity">
    <text evidence="2">Belongs to the PpiC/parvulin rotamase family.</text>
</comment>
<comment type="catalytic activity">
    <reaction evidence="1">
        <text>[protein]-peptidylproline (omega=180) = [protein]-peptidylproline (omega=0)</text>
        <dbReference type="Rhea" id="RHEA:16237"/>
        <dbReference type="Rhea" id="RHEA-COMP:10747"/>
        <dbReference type="Rhea" id="RHEA-COMP:10748"/>
        <dbReference type="ChEBI" id="CHEBI:83833"/>
        <dbReference type="ChEBI" id="CHEBI:83834"/>
        <dbReference type="EC" id="5.2.1.8"/>
    </reaction>
</comment>
<evidence type="ECO:0000313" key="8">
    <source>
        <dbReference type="EMBL" id="PAT33678.1"/>
    </source>
</evidence>
<dbReference type="PANTHER" id="PTHR47245">
    <property type="entry name" value="PEPTIDYLPROLYL ISOMERASE"/>
    <property type="match status" value="1"/>
</dbReference>
<evidence type="ECO:0000256" key="2">
    <source>
        <dbReference type="ARBA" id="ARBA00007656"/>
    </source>
</evidence>
<sequence>MNRRCGPLGTVKNRNWPVAALLALAGWMSLAVDADAQQIIVQGGDPLVQVTDWDIDADAKAVDLASRHHALSDAQKVDVTAKALFVRAVLAEQAKSAGLDKTPEAQTRLKLAQQRVLMELMLEQLEQKHAPSKEELLKYAEAEYKSNPQRFMVPAETKASHILIFSGSDEAEQRIRAVYRQLQEGGDFGELAFKHSEDAQTAPLYGSLGYFDPTKMVLEFQGALKALQKNGQYSEPFKTRYGWHIVRLDDRREAGKLSFDEVREVLMEQGRKAAMDGLRDDQVEKSVAQIKVDEKALEAFAAKHKKLADEARKKY</sequence>
<feature type="signal peptide" evidence="6">
    <location>
        <begin position="1"/>
        <end position="34"/>
    </location>
</feature>
<comment type="caution">
    <text evidence="8">The sequence shown here is derived from an EMBL/GenBank/DDBJ whole genome shotgun (WGS) entry which is preliminary data.</text>
</comment>
<evidence type="ECO:0000313" key="9">
    <source>
        <dbReference type="Proteomes" id="UP000217999"/>
    </source>
</evidence>
<dbReference type="Proteomes" id="UP000217999">
    <property type="component" value="Unassembled WGS sequence"/>
</dbReference>
<evidence type="ECO:0000259" key="7">
    <source>
        <dbReference type="PROSITE" id="PS50198"/>
    </source>
</evidence>
<evidence type="ECO:0000256" key="4">
    <source>
        <dbReference type="ARBA" id="ARBA00023110"/>
    </source>
</evidence>
<dbReference type="RefSeq" id="WP_095550570.1">
    <property type="nucleotide sequence ID" value="NZ_NSJF01000007.1"/>
</dbReference>
<accession>A0A2A2A7F6</accession>
<feature type="chain" id="PRO_5013013850" description="peptidylprolyl isomerase" evidence="6">
    <location>
        <begin position="35"/>
        <end position="315"/>
    </location>
</feature>
<evidence type="ECO:0000256" key="1">
    <source>
        <dbReference type="ARBA" id="ARBA00000971"/>
    </source>
</evidence>
<dbReference type="PANTHER" id="PTHR47245:SF2">
    <property type="entry name" value="PEPTIDYL-PROLYL CIS-TRANS ISOMERASE HP_0175-RELATED"/>
    <property type="match status" value="1"/>
</dbReference>
<gene>
    <name evidence="8" type="ORF">CK620_12475</name>
</gene>
<evidence type="ECO:0000256" key="6">
    <source>
        <dbReference type="SAM" id="SignalP"/>
    </source>
</evidence>
<dbReference type="EMBL" id="NSJF01000007">
    <property type="protein sequence ID" value="PAT33678.1"/>
    <property type="molecule type" value="Genomic_DNA"/>
</dbReference>
<dbReference type="PROSITE" id="PS50198">
    <property type="entry name" value="PPIC_PPIASE_2"/>
    <property type="match status" value="1"/>
</dbReference>
<proteinExistence type="inferred from homology"/>
<organism evidence="8 9">
    <name type="scientific">Vandammella animalimorsus</name>
    <dbReference type="NCBI Taxonomy" id="2029117"/>
    <lineage>
        <taxon>Bacteria</taxon>
        <taxon>Pseudomonadati</taxon>
        <taxon>Pseudomonadota</taxon>
        <taxon>Betaproteobacteria</taxon>
        <taxon>Burkholderiales</taxon>
        <taxon>Comamonadaceae</taxon>
        <taxon>Vandammella</taxon>
    </lineage>
</organism>
<keyword evidence="5" id="KW-0413">Isomerase</keyword>
<dbReference type="SUPFAM" id="SSF54534">
    <property type="entry name" value="FKBP-like"/>
    <property type="match status" value="1"/>
</dbReference>
<dbReference type="Pfam" id="PF00639">
    <property type="entry name" value="Rotamase"/>
    <property type="match status" value="1"/>
</dbReference>
<evidence type="ECO:0000256" key="3">
    <source>
        <dbReference type="ARBA" id="ARBA00013194"/>
    </source>
</evidence>
<name>A0A2A2A7F6_9BURK</name>
<protein>
    <recommendedName>
        <fullName evidence="3">peptidylprolyl isomerase</fullName>
        <ecNumber evidence="3">5.2.1.8</ecNumber>
    </recommendedName>
</protein>
<dbReference type="Gene3D" id="3.10.50.40">
    <property type="match status" value="1"/>
</dbReference>
<dbReference type="InterPro" id="IPR000297">
    <property type="entry name" value="PPIase_PpiC"/>
</dbReference>
<feature type="domain" description="PpiC" evidence="7">
    <location>
        <begin position="154"/>
        <end position="250"/>
    </location>
</feature>
<dbReference type="GO" id="GO:0003755">
    <property type="term" value="F:peptidyl-prolyl cis-trans isomerase activity"/>
    <property type="evidence" value="ECO:0007669"/>
    <property type="project" value="UniProtKB-KW"/>
</dbReference>
<dbReference type="InterPro" id="IPR050245">
    <property type="entry name" value="PrsA_foldase"/>
</dbReference>
<dbReference type="InterPro" id="IPR046357">
    <property type="entry name" value="PPIase_dom_sf"/>
</dbReference>
<reference evidence="8 9" key="1">
    <citation type="submission" date="2017-08" db="EMBL/GenBank/DDBJ databases">
        <title>WGS of Clinical strains of the CDC Group NO-1 linked to zoonotic infections in humans.</title>
        <authorList>
            <person name="Bernier A.-M."/>
            <person name="Bernard K."/>
        </authorList>
    </citation>
    <scope>NUCLEOTIDE SEQUENCE [LARGE SCALE GENOMIC DNA]</scope>
    <source>
        <strain evidence="8 9">NML03-0146</strain>
    </source>
</reference>
<keyword evidence="6" id="KW-0732">Signal</keyword>